<dbReference type="AlphaFoldDB" id="A0A934UWH9"/>
<dbReference type="SUPFAM" id="SSF53098">
    <property type="entry name" value="Ribonuclease H-like"/>
    <property type="match status" value="1"/>
</dbReference>
<dbReference type="RefSeq" id="WP_200116425.1">
    <property type="nucleotide sequence ID" value="NZ_JAEHOH010000024.1"/>
</dbReference>
<comment type="caution">
    <text evidence="3">The sequence shown here is derived from an EMBL/GenBank/DDBJ whole genome shotgun (WGS) entry which is preliminary data.</text>
</comment>
<keyword evidence="4" id="KW-1185">Reference proteome</keyword>
<dbReference type="Proteomes" id="UP000608530">
    <property type="component" value="Unassembled WGS sequence"/>
</dbReference>
<dbReference type="GO" id="GO:0015074">
    <property type="term" value="P:DNA integration"/>
    <property type="evidence" value="ECO:0007669"/>
    <property type="project" value="InterPro"/>
</dbReference>
<name>A0A934UWH9_9MICO</name>
<protein>
    <submittedName>
        <fullName evidence="3">Transposase</fullName>
    </submittedName>
</protein>
<evidence type="ECO:0000259" key="2">
    <source>
        <dbReference type="PROSITE" id="PS50994"/>
    </source>
</evidence>
<evidence type="ECO:0000313" key="3">
    <source>
        <dbReference type="EMBL" id="MBK0420288.1"/>
    </source>
</evidence>
<dbReference type="InterPro" id="IPR036397">
    <property type="entry name" value="RNaseH_sf"/>
</dbReference>
<proteinExistence type="predicted"/>
<feature type="region of interest" description="Disordered" evidence="1">
    <location>
        <begin position="1"/>
        <end position="30"/>
    </location>
</feature>
<feature type="domain" description="Integrase catalytic" evidence="2">
    <location>
        <begin position="1"/>
        <end position="90"/>
    </location>
</feature>
<organism evidence="3 4">
    <name type="scientific">Leucobacter chromiisoli</name>
    <dbReference type="NCBI Taxonomy" id="2796471"/>
    <lineage>
        <taxon>Bacteria</taxon>
        <taxon>Bacillati</taxon>
        <taxon>Actinomycetota</taxon>
        <taxon>Actinomycetes</taxon>
        <taxon>Micrococcales</taxon>
        <taxon>Microbacteriaceae</taxon>
        <taxon>Leucobacter</taxon>
    </lineage>
</organism>
<dbReference type="EMBL" id="JAEHOH010000024">
    <property type="protein sequence ID" value="MBK0420288.1"/>
    <property type="molecule type" value="Genomic_DNA"/>
</dbReference>
<evidence type="ECO:0000313" key="4">
    <source>
        <dbReference type="Proteomes" id="UP000608530"/>
    </source>
</evidence>
<dbReference type="Gene3D" id="3.30.420.10">
    <property type="entry name" value="Ribonuclease H-like superfamily/Ribonuclease H"/>
    <property type="match status" value="1"/>
</dbReference>
<gene>
    <name evidence="3" type="ORF">JD276_14735</name>
</gene>
<dbReference type="Pfam" id="PF13683">
    <property type="entry name" value="rve_3"/>
    <property type="match status" value="1"/>
</dbReference>
<sequence>MPSVWRYKPRTQLNPQQARTQKNGRPYKPTTQGKIERFWQTLKKYLAHHPTRTMTELQETLDQFRQFYNQDRPHRALGRKTPGFAYELIPKAAPATPEDPGVWQVRYDIVDAAGSITLRYAGKLRHLGVGQPHARTEIICLVHNHAATVITHTGEVLAEFTIDTRKDYQSKNR</sequence>
<dbReference type="PROSITE" id="PS50994">
    <property type="entry name" value="INTEGRASE"/>
    <property type="match status" value="1"/>
</dbReference>
<accession>A0A934UWH9</accession>
<evidence type="ECO:0000256" key="1">
    <source>
        <dbReference type="SAM" id="MobiDB-lite"/>
    </source>
</evidence>
<dbReference type="InterPro" id="IPR001584">
    <property type="entry name" value="Integrase_cat-core"/>
</dbReference>
<reference evidence="3" key="1">
    <citation type="submission" date="2020-12" db="EMBL/GenBank/DDBJ databases">
        <title>Leucobacter sp. CAS1, isolated from Chromium sludge.</title>
        <authorList>
            <person name="Xu Z."/>
        </authorList>
    </citation>
    <scope>NUCLEOTIDE SEQUENCE</scope>
    <source>
        <strain evidence="3">CSA1</strain>
    </source>
</reference>
<dbReference type="GO" id="GO:0003676">
    <property type="term" value="F:nucleic acid binding"/>
    <property type="evidence" value="ECO:0007669"/>
    <property type="project" value="InterPro"/>
</dbReference>
<feature type="compositionally biased region" description="Polar residues" evidence="1">
    <location>
        <begin position="11"/>
        <end position="30"/>
    </location>
</feature>
<dbReference type="InterPro" id="IPR012337">
    <property type="entry name" value="RNaseH-like_sf"/>
</dbReference>